<evidence type="ECO:0000259" key="7">
    <source>
        <dbReference type="Pfam" id="PF14368"/>
    </source>
</evidence>
<dbReference type="Proteomes" id="UP000822688">
    <property type="component" value="Chromosome 7"/>
</dbReference>
<evidence type="ECO:0000256" key="6">
    <source>
        <dbReference type="SAM" id="SignalP"/>
    </source>
</evidence>
<dbReference type="AlphaFoldDB" id="A0A8T0H615"/>
<feature type="chain" id="PRO_5035937396" description="Bifunctional inhibitor/plant lipid transfer protein/seed storage helical domain-containing protein" evidence="6">
    <location>
        <begin position="27"/>
        <end position="208"/>
    </location>
</feature>
<keyword evidence="2 6" id="KW-0732">Signal</keyword>
<accession>A0A8T0H615</accession>
<keyword evidence="5" id="KW-0812">Transmembrane</keyword>
<proteinExistence type="inferred from homology"/>
<feature type="transmembrane region" description="Helical" evidence="5">
    <location>
        <begin position="143"/>
        <end position="168"/>
    </location>
</feature>
<keyword evidence="5" id="KW-0472">Membrane</keyword>
<sequence length="208" mass="22004">MGHGMCSVVAVWATIVIALAAGLVGAQVINCAQSTVVKDQMIAGCRTYLQSDSMSTPDVYCCFELDSVQIEYGSPCYCQLYDSITDFAKLHVNPTKAFRLPTDCNVAADMRNCTDPSTIPPPAPTFGAPLTPASRSSGISKSLALPIGAAVGGLMAGVFIIGIIWFVVSRCRTSPKPHLEQPVHYVGNPVKPDNYGDKVPADMNGYGA</sequence>
<dbReference type="PANTHER" id="PTHR33044">
    <property type="entry name" value="BIFUNCTIONAL INHIBITOR/LIPID-TRANSFER PROTEIN/SEED STORAGE 2S ALBUMIN SUPERFAMILY PROTEIN-RELATED"/>
    <property type="match status" value="1"/>
</dbReference>
<evidence type="ECO:0000256" key="4">
    <source>
        <dbReference type="ARBA" id="ARBA00023180"/>
    </source>
</evidence>
<dbReference type="Pfam" id="PF14368">
    <property type="entry name" value="LTP_2"/>
    <property type="match status" value="1"/>
</dbReference>
<evidence type="ECO:0000256" key="5">
    <source>
        <dbReference type="SAM" id="Phobius"/>
    </source>
</evidence>
<dbReference type="SUPFAM" id="SSF47699">
    <property type="entry name" value="Bifunctional inhibitor/lipid-transfer protein/seed storage 2S albumin"/>
    <property type="match status" value="1"/>
</dbReference>
<gene>
    <name evidence="8" type="ORF">KC19_7G046400</name>
</gene>
<comment type="similarity">
    <text evidence="1">Belongs to the plant LTP family.</text>
</comment>
<evidence type="ECO:0000256" key="3">
    <source>
        <dbReference type="ARBA" id="ARBA00023157"/>
    </source>
</evidence>
<organism evidence="8 9">
    <name type="scientific">Ceratodon purpureus</name>
    <name type="common">Fire moss</name>
    <name type="synonym">Dicranum purpureum</name>
    <dbReference type="NCBI Taxonomy" id="3225"/>
    <lineage>
        <taxon>Eukaryota</taxon>
        <taxon>Viridiplantae</taxon>
        <taxon>Streptophyta</taxon>
        <taxon>Embryophyta</taxon>
        <taxon>Bryophyta</taxon>
        <taxon>Bryophytina</taxon>
        <taxon>Bryopsida</taxon>
        <taxon>Dicranidae</taxon>
        <taxon>Pseudoditrichales</taxon>
        <taxon>Ditrichaceae</taxon>
        <taxon>Ceratodon</taxon>
    </lineage>
</organism>
<keyword evidence="9" id="KW-1185">Reference proteome</keyword>
<feature type="domain" description="Bifunctional inhibitor/plant lipid transfer protein/seed storage helical" evidence="7">
    <location>
        <begin position="30"/>
        <end position="113"/>
    </location>
</feature>
<dbReference type="InterPro" id="IPR036312">
    <property type="entry name" value="Bifun_inhib/LTP/seed_sf"/>
</dbReference>
<dbReference type="InterPro" id="IPR043325">
    <property type="entry name" value="LTSS"/>
</dbReference>
<dbReference type="InterPro" id="IPR016140">
    <property type="entry name" value="Bifunc_inhib/LTP/seed_store"/>
</dbReference>
<comment type="caution">
    <text evidence="8">The sequence shown here is derived from an EMBL/GenBank/DDBJ whole genome shotgun (WGS) entry which is preliminary data.</text>
</comment>
<evidence type="ECO:0000313" key="9">
    <source>
        <dbReference type="Proteomes" id="UP000822688"/>
    </source>
</evidence>
<keyword evidence="3" id="KW-1015">Disulfide bond</keyword>
<evidence type="ECO:0000313" key="8">
    <source>
        <dbReference type="EMBL" id="KAG0566215.1"/>
    </source>
</evidence>
<dbReference type="Gene3D" id="1.10.110.10">
    <property type="entry name" value="Plant lipid-transfer and hydrophobic proteins"/>
    <property type="match status" value="1"/>
</dbReference>
<reference evidence="8" key="1">
    <citation type="submission" date="2020-06" db="EMBL/GenBank/DDBJ databases">
        <title>WGS assembly of Ceratodon purpureus strain R40.</title>
        <authorList>
            <person name="Carey S.B."/>
            <person name="Jenkins J."/>
            <person name="Shu S."/>
            <person name="Lovell J.T."/>
            <person name="Sreedasyam A."/>
            <person name="Maumus F."/>
            <person name="Tiley G.P."/>
            <person name="Fernandez-Pozo N."/>
            <person name="Barry K."/>
            <person name="Chen C."/>
            <person name="Wang M."/>
            <person name="Lipzen A."/>
            <person name="Daum C."/>
            <person name="Saski C.A."/>
            <person name="Payton A.C."/>
            <person name="Mcbreen J.C."/>
            <person name="Conrad R.E."/>
            <person name="Kollar L.M."/>
            <person name="Olsson S."/>
            <person name="Huttunen S."/>
            <person name="Landis J.B."/>
            <person name="Wickett N.J."/>
            <person name="Johnson M.G."/>
            <person name="Rensing S.A."/>
            <person name="Grimwood J."/>
            <person name="Schmutz J."/>
            <person name="Mcdaniel S.F."/>
        </authorList>
    </citation>
    <scope>NUCLEOTIDE SEQUENCE</scope>
    <source>
        <strain evidence="8">R40</strain>
    </source>
</reference>
<feature type="signal peptide" evidence="6">
    <location>
        <begin position="1"/>
        <end position="26"/>
    </location>
</feature>
<keyword evidence="4" id="KW-0325">Glycoprotein</keyword>
<protein>
    <recommendedName>
        <fullName evidence="7">Bifunctional inhibitor/plant lipid transfer protein/seed storage helical domain-containing protein</fullName>
    </recommendedName>
</protein>
<evidence type="ECO:0000256" key="1">
    <source>
        <dbReference type="ARBA" id="ARBA00009748"/>
    </source>
</evidence>
<evidence type="ECO:0000256" key="2">
    <source>
        <dbReference type="ARBA" id="ARBA00022729"/>
    </source>
</evidence>
<keyword evidence="5" id="KW-1133">Transmembrane helix</keyword>
<dbReference type="CDD" id="cd00010">
    <property type="entry name" value="AAI_LTSS"/>
    <property type="match status" value="1"/>
</dbReference>
<dbReference type="EMBL" id="CM026428">
    <property type="protein sequence ID" value="KAG0566215.1"/>
    <property type="molecule type" value="Genomic_DNA"/>
</dbReference>
<name>A0A8T0H615_CERPU</name>